<dbReference type="CDD" id="cd00009">
    <property type="entry name" value="AAA"/>
    <property type="match status" value="1"/>
</dbReference>
<dbReference type="SMART" id="SM00382">
    <property type="entry name" value="AAA"/>
    <property type="match status" value="1"/>
</dbReference>
<protein>
    <submittedName>
        <fullName evidence="2">MoxR family ATPase</fullName>
    </submittedName>
</protein>
<dbReference type="EMBL" id="JBHTLJ010000002">
    <property type="protein sequence ID" value="MFD1162042.1"/>
    <property type="molecule type" value="Genomic_DNA"/>
</dbReference>
<accession>A0ABW3RAR7</accession>
<dbReference type="Proteomes" id="UP001597163">
    <property type="component" value="Unassembled WGS sequence"/>
</dbReference>
<evidence type="ECO:0000313" key="3">
    <source>
        <dbReference type="Proteomes" id="UP001597163"/>
    </source>
</evidence>
<reference evidence="3" key="1">
    <citation type="journal article" date="2019" name="Int. J. Syst. Evol. Microbiol.">
        <title>The Global Catalogue of Microorganisms (GCM) 10K type strain sequencing project: providing services to taxonomists for standard genome sequencing and annotation.</title>
        <authorList>
            <consortium name="The Broad Institute Genomics Platform"/>
            <consortium name="The Broad Institute Genome Sequencing Center for Infectious Disease"/>
            <person name="Wu L."/>
            <person name="Ma J."/>
        </authorList>
    </citation>
    <scope>NUCLEOTIDE SEQUENCE [LARGE SCALE GENOMIC DNA]</scope>
    <source>
        <strain evidence="3">CCUG 63246</strain>
    </source>
</reference>
<dbReference type="InterPro" id="IPR050764">
    <property type="entry name" value="CbbQ/NirQ/NorQ/GpvN"/>
</dbReference>
<gene>
    <name evidence="2" type="ORF">ACFQ2E_06415</name>
</gene>
<dbReference type="InterPro" id="IPR011704">
    <property type="entry name" value="ATPase_dyneun-rel_AAA"/>
</dbReference>
<dbReference type="RefSeq" id="WP_311937936.1">
    <property type="nucleotide sequence ID" value="NZ_JAVSCK010000002.1"/>
</dbReference>
<name>A0ABW3RAR7_9FLAO</name>
<evidence type="ECO:0000259" key="1">
    <source>
        <dbReference type="SMART" id="SM00382"/>
    </source>
</evidence>
<dbReference type="PANTHER" id="PTHR42759:SF1">
    <property type="entry name" value="MAGNESIUM-CHELATASE SUBUNIT CHLD"/>
    <property type="match status" value="1"/>
</dbReference>
<dbReference type="SUPFAM" id="SSF52540">
    <property type="entry name" value="P-loop containing nucleoside triphosphate hydrolases"/>
    <property type="match status" value="1"/>
</dbReference>
<dbReference type="Gene3D" id="3.40.50.300">
    <property type="entry name" value="P-loop containing nucleotide triphosphate hydrolases"/>
    <property type="match status" value="1"/>
</dbReference>
<keyword evidence="3" id="KW-1185">Reference proteome</keyword>
<feature type="domain" description="AAA+ ATPase" evidence="1">
    <location>
        <begin position="44"/>
        <end position="203"/>
    </location>
</feature>
<dbReference type="Pfam" id="PF07728">
    <property type="entry name" value="AAA_5"/>
    <property type="match status" value="1"/>
</dbReference>
<dbReference type="PANTHER" id="PTHR42759">
    <property type="entry name" value="MOXR FAMILY PROTEIN"/>
    <property type="match status" value="1"/>
</dbReference>
<proteinExistence type="predicted"/>
<evidence type="ECO:0000313" key="2">
    <source>
        <dbReference type="EMBL" id="MFD1162042.1"/>
    </source>
</evidence>
<comment type="caution">
    <text evidence="2">The sequence shown here is derived from an EMBL/GenBank/DDBJ whole genome shotgun (WGS) entry which is preliminary data.</text>
</comment>
<dbReference type="InterPro" id="IPR003593">
    <property type="entry name" value="AAA+_ATPase"/>
</dbReference>
<organism evidence="2 3">
    <name type="scientific">Hwangdonia seohaensis</name>
    <dbReference type="NCBI Taxonomy" id="1240727"/>
    <lineage>
        <taxon>Bacteria</taxon>
        <taxon>Pseudomonadati</taxon>
        <taxon>Bacteroidota</taxon>
        <taxon>Flavobacteriia</taxon>
        <taxon>Flavobacteriales</taxon>
        <taxon>Flavobacteriaceae</taxon>
        <taxon>Hwangdonia</taxon>
    </lineage>
</organism>
<dbReference type="InterPro" id="IPR027417">
    <property type="entry name" value="P-loop_NTPase"/>
</dbReference>
<sequence>MKNFNIYKGESKLGTFEPDNFINAPQNYIPSKGLINAVNVAISLGQPLLLTGEPGTGKSHLAYSIAHELNLGKPLVFRTKTTSTSRDLFYTYDALSHFRSVQTKQNLDINTFIREGALGAAIKSKSRKVVLIDEIDKAPRDLPNDILNEIESLSFEVAETGAFFESEHKNRPIVIMTSNSEKNLPDAFLRRCIFYHLPFPSSDELLAILDARLTSEFFNNTELEQLIKHFLTLRQKFIKRKKPATAELLSWLQILEQLNFKKLENINEFDKLSEEQKELLLISYSVLAKTSDDFKDLKQKFVNGNL</sequence>